<sequence>MDGKSRSTAVTALKYKIAHSEKFGRYLQAAKDLRAGEVIFRETPIAVGLLTSSNNPVCFACLRLLPKIKKEVQYVCSKCNVVPLCDAACEKQSKHHTLDECHIFKSNKDLLINNIENITGVLLPLRLLLLKQRDPESWKRVESMETHIDKRRNTSVWKERELGVINVMKSLNLISDDPSIFELLQKLCGILDVNSFELRSPGGLDSLLLRGLYVEASLMAHDCRGNTHLTVDDTFHLSVYASLPIQEGDVIFFNYTSSLLGTIGRREHLLVGKYFECECSLCSDPYEMGSYMSSILCPRCREGYMGMQNPLTKYPYDKPTRWQCDKCRTSIGGRLVRATLNISRTLIDDVDDNDIEGLETLMTKLLKSFHPNHFLMISLKQKLLAVYRKEVATPNPKEKILQRMSDICKQMYDVLEIVEPGISRLKGIMLHEMHLILVLLAKRAYSAEEISSNELVLRLEEAECVLKKSLKMLLLEPIDTPEGKLAKRALQELKVLTQNIVDVKTITVTQNIRSYDKKKLRKNKSNK</sequence>
<dbReference type="GO" id="GO:0008276">
    <property type="term" value="F:protein methyltransferase activity"/>
    <property type="evidence" value="ECO:0007669"/>
    <property type="project" value="UniProtKB-ARBA"/>
</dbReference>
<feature type="non-terminal residue" evidence="2">
    <location>
        <position position="527"/>
    </location>
</feature>
<dbReference type="InterPro" id="IPR001214">
    <property type="entry name" value="SET_dom"/>
</dbReference>
<dbReference type="InterPro" id="IPR046341">
    <property type="entry name" value="SET_dom_sf"/>
</dbReference>
<protein>
    <submittedName>
        <fullName evidence="2">Protein msta, isoform B</fullName>
    </submittedName>
</protein>
<accession>A0A310SIZ5</accession>
<dbReference type="EMBL" id="KQ764772">
    <property type="protein sequence ID" value="OAD54392.1"/>
    <property type="molecule type" value="Genomic_DNA"/>
</dbReference>
<evidence type="ECO:0000259" key="1">
    <source>
        <dbReference type="PROSITE" id="PS50280"/>
    </source>
</evidence>
<dbReference type="InterPro" id="IPR053010">
    <property type="entry name" value="SET_SmydA-8"/>
</dbReference>
<proteinExistence type="predicted"/>
<evidence type="ECO:0000313" key="3">
    <source>
        <dbReference type="Proteomes" id="UP000250275"/>
    </source>
</evidence>
<dbReference type="GO" id="GO:0008170">
    <property type="term" value="F:N-methyltransferase activity"/>
    <property type="evidence" value="ECO:0007669"/>
    <property type="project" value="UniProtKB-ARBA"/>
</dbReference>
<dbReference type="CDD" id="cd20071">
    <property type="entry name" value="SET_SMYD"/>
    <property type="match status" value="1"/>
</dbReference>
<dbReference type="Gene3D" id="2.170.270.10">
    <property type="entry name" value="SET domain"/>
    <property type="match status" value="1"/>
</dbReference>
<feature type="domain" description="SET" evidence="1">
    <location>
        <begin position="13"/>
        <end position="256"/>
    </location>
</feature>
<evidence type="ECO:0000313" key="2">
    <source>
        <dbReference type="EMBL" id="OAD54392.1"/>
    </source>
</evidence>
<dbReference type="SUPFAM" id="SSF82199">
    <property type="entry name" value="SET domain"/>
    <property type="match status" value="1"/>
</dbReference>
<dbReference type="Gene3D" id="1.10.220.160">
    <property type="match status" value="1"/>
</dbReference>
<name>A0A310SIZ5_9HYME</name>
<dbReference type="Pfam" id="PF00856">
    <property type="entry name" value="SET"/>
    <property type="match status" value="1"/>
</dbReference>
<gene>
    <name evidence="2" type="ORF">WN48_07912</name>
</gene>
<dbReference type="OrthoDB" id="77368at2759"/>
<keyword evidence="3" id="KW-1185">Reference proteome</keyword>
<dbReference type="Gene3D" id="6.10.140.2220">
    <property type="match status" value="1"/>
</dbReference>
<organism evidence="2 3">
    <name type="scientific">Eufriesea mexicana</name>
    <dbReference type="NCBI Taxonomy" id="516756"/>
    <lineage>
        <taxon>Eukaryota</taxon>
        <taxon>Metazoa</taxon>
        <taxon>Ecdysozoa</taxon>
        <taxon>Arthropoda</taxon>
        <taxon>Hexapoda</taxon>
        <taxon>Insecta</taxon>
        <taxon>Pterygota</taxon>
        <taxon>Neoptera</taxon>
        <taxon>Endopterygota</taxon>
        <taxon>Hymenoptera</taxon>
        <taxon>Apocrita</taxon>
        <taxon>Aculeata</taxon>
        <taxon>Apoidea</taxon>
        <taxon>Anthophila</taxon>
        <taxon>Apidae</taxon>
        <taxon>Eufriesea</taxon>
    </lineage>
</organism>
<dbReference type="PROSITE" id="PS50280">
    <property type="entry name" value="SET"/>
    <property type="match status" value="1"/>
</dbReference>
<dbReference type="GO" id="GO:0008757">
    <property type="term" value="F:S-adenosylmethionine-dependent methyltransferase activity"/>
    <property type="evidence" value="ECO:0007669"/>
    <property type="project" value="UniProtKB-ARBA"/>
</dbReference>
<dbReference type="PANTHER" id="PTHR46455">
    <property type="entry name" value="SET AND MYND DOMAIN CONTAINING, ARTHROPOD-SPECIFIC, MEMBER 4, ISOFORM A"/>
    <property type="match status" value="1"/>
</dbReference>
<dbReference type="AlphaFoldDB" id="A0A310SIZ5"/>
<dbReference type="Proteomes" id="UP000250275">
    <property type="component" value="Unassembled WGS sequence"/>
</dbReference>
<reference evidence="2 3" key="1">
    <citation type="submission" date="2015-07" db="EMBL/GenBank/DDBJ databases">
        <title>The genome of Eufriesea mexicana.</title>
        <authorList>
            <person name="Pan H."/>
            <person name="Kapheim K."/>
        </authorList>
    </citation>
    <scope>NUCLEOTIDE SEQUENCE [LARGE SCALE GENOMIC DNA]</scope>
    <source>
        <strain evidence="2">0111107269</strain>
        <tissue evidence="2">Whole body</tissue>
    </source>
</reference>
<dbReference type="PANTHER" id="PTHR46455:SF6">
    <property type="entry name" value="RE22408P-RELATED"/>
    <property type="match status" value="1"/>
</dbReference>